<dbReference type="InterPro" id="IPR001747">
    <property type="entry name" value="Vitellogenin_N"/>
</dbReference>
<dbReference type="InterPro" id="IPR015816">
    <property type="entry name" value="Vitellinogen_b-sht_N"/>
</dbReference>
<keyword evidence="2" id="KW-0758">Storage protein</keyword>
<evidence type="ECO:0000256" key="2">
    <source>
        <dbReference type="ARBA" id="ARBA00022761"/>
    </source>
</evidence>
<evidence type="ECO:0000313" key="6">
    <source>
        <dbReference type="Proteomes" id="UP000094527"/>
    </source>
</evidence>
<gene>
    <name evidence="5" type="ORF">Ocin01_10535</name>
</gene>
<evidence type="ECO:0000256" key="3">
    <source>
        <dbReference type="PROSITE-ProRule" id="PRU00557"/>
    </source>
</evidence>
<dbReference type="PROSITE" id="PS51211">
    <property type="entry name" value="VITELLOGENIN"/>
    <property type="match status" value="1"/>
</dbReference>
<evidence type="ECO:0000259" key="4">
    <source>
        <dbReference type="PROSITE" id="PS51211"/>
    </source>
</evidence>
<evidence type="ECO:0000256" key="1">
    <source>
        <dbReference type="ARBA" id="ARBA00022729"/>
    </source>
</evidence>
<dbReference type="InterPro" id="IPR015819">
    <property type="entry name" value="Lipid_transp_b-sht_shell"/>
</dbReference>
<dbReference type="InterPro" id="IPR050733">
    <property type="entry name" value="Vitellogenin/Apolipophorin"/>
</dbReference>
<dbReference type="OMA" id="TINGACT"/>
<dbReference type="PANTHER" id="PTHR23345">
    <property type="entry name" value="VITELLOGENIN-RELATED"/>
    <property type="match status" value="1"/>
</dbReference>
<dbReference type="Pfam" id="PF01347">
    <property type="entry name" value="Vitellogenin_N"/>
    <property type="match status" value="1"/>
</dbReference>
<protein>
    <submittedName>
        <fullName evidence="5">Vitellogenin-2</fullName>
    </submittedName>
</protein>
<keyword evidence="1" id="KW-0732">Signal</keyword>
<dbReference type="Proteomes" id="UP000094527">
    <property type="component" value="Unassembled WGS sequence"/>
</dbReference>
<dbReference type="PANTHER" id="PTHR23345:SF15">
    <property type="entry name" value="VITELLOGENIN 1-RELATED"/>
    <property type="match status" value="1"/>
</dbReference>
<proteinExistence type="predicted"/>
<comment type="caution">
    <text evidence="3">Lacks conserved residue(s) required for the propagation of feature annotation.</text>
</comment>
<dbReference type="OrthoDB" id="5956066at2759"/>
<dbReference type="EMBL" id="LJIJ01000571">
    <property type="protein sequence ID" value="ODM96147.1"/>
    <property type="molecule type" value="Genomic_DNA"/>
</dbReference>
<dbReference type="GO" id="GO:0005319">
    <property type="term" value="F:lipid transporter activity"/>
    <property type="evidence" value="ECO:0007669"/>
    <property type="project" value="InterPro"/>
</dbReference>
<feature type="non-terminal residue" evidence="5">
    <location>
        <position position="1"/>
    </location>
</feature>
<sequence length="248" mass="28264">LHVSFGSRQLFTVGDEYKYNYEVLITTGTEEPVSHAASYRLKGVLRVQGTAQNRVTVKLEDVGIGLFNGQWSYFPVPSVNYLPLEELNSLSEPFQIVSENGKFKTLLMNDQEPEWASNMKKGLATYLQMNLERVSPQKLMFFKDEESTTMGICPTMYEVMPATATGMGLARVSKFRNHADCPDVPSRIRHESRTYYRCNDDRTRDIMNSTSYSIYDLSVQDTSITVQKVTVLSSILFWANDSKRTFLV</sequence>
<reference evidence="5 6" key="1">
    <citation type="journal article" date="2016" name="Genome Biol. Evol.">
        <title>Gene Family Evolution Reflects Adaptation to Soil Environmental Stressors in the Genome of the Collembolan Orchesella cincta.</title>
        <authorList>
            <person name="Faddeeva-Vakhrusheva A."/>
            <person name="Derks M.F."/>
            <person name="Anvar S.Y."/>
            <person name="Agamennone V."/>
            <person name="Suring W."/>
            <person name="Smit S."/>
            <person name="van Straalen N.M."/>
            <person name="Roelofs D."/>
        </authorList>
    </citation>
    <scope>NUCLEOTIDE SEQUENCE [LARGE SCALE GENOMIC DNA]</scope>
    <source>
        <tissue evidence="5">Mixed pool</tissue>
    </source>
</reference>
<dbReference type="Gene3D" id="2.30.230.10">
    <property type="entry name" value="Lipovitellin, beta-sheet shell regions, chain A"/>
    <property type="match status" value="1"/>
</dbReference>
<organism evidence="5 6">
    <name type="scientific">Orchesella cincta</name>
    <name type="common">Springtail</name>
    <name type="synonym">Podura cincta</name>
    <dbReference type="NCBI Taxonomy" id="48709"/>
    <lineage>
        <taxon>Eukaryota</taxon>
        <taxon>Metazoa</taxon>
        <taxon>Ecdysozoa</taxon>
        <taxon>Arthropoda</taxon>
        <taxon>Hexapoda</taxon>
        <taxon>Collembola</taxon>
        <taxon>Entomobryomorpha</taxon>
        <taxon>Entomobryoidea</taxon>
        <taxon>Orchesellidae</taxon>
        <taxon>Orchesellinae</taxon>
        <taxon>Orchesella</taxon>
    </lineage>
</organism>
<dbReference type="SUPFAM" id="SSF56968">
    <property type="entry name" value="Lipovitellin-phosvitin complex, beta-sheet shell regions"/>
    <property type="match status" value="1"/>
</dbReference>
<evidence type="ECO:0000313" key="5">
    <source>
        <dbReference type="EMBL" id="ODM96147.1"/>
    </source>
</evidence>
<accession>A0A1D2MST9</accession>
<feature type="non-terminal residue" evidence="5">
    <location>
        <position position="248"/>
    </location>
</feature>
<name>A0A1D2MST9_ORCCI</name>
<dbReference type="STRING" id="48709.A0A1D2MST9"/>
<dbReference type="AlphaFoldDB" id="A0A1D2MST9"/>
<comment type="caution">
    <text evidence="5">The sequence shown here is derived from an EMBL/GenBank/DDBJ whole genome shotgun (WGS) entry which is preliminary data.</text>
</comment>
<feature type="domain" description="Vitellogenin" evidence="4">
    <location>
        <begin position="11"/>
        <end position="248"/>
    </location>
</feature>
<keyword evidence="6" id="KW-1185">Reference proteome</keyword>